<feature type="domain" description="PPAF-2-like Clip" evidence="6">
    <location>
        <begin position="34"/>
        <end position="63"/>
    </location>
</feature>
<comment type="caution">
    <text evidence="7">The sequence shown here is derived from an EMBL/GenBank/DDBJ whole genome shotgun (WGS) entry which is preliminary data.</text>
</comment>
<feature type="non-terminal residue" evidence="7">
    <location>
        <position position="195"/>
    </location>
</feature>
<evidence type="ECO:0000256" key="1">
    <source>
        <dbReference type="ARBA" id="ARBA00022670"/>
    </source>
</evidence>
<dbReference type="InterPro" id="IPR050127">
    <property type="entry name" value="Serine_Proteases_S1"/>
</dbReference>
<sequence>MKPFTQLFLYTNVVSILFLFPSSFGDALEINRELNQNCTCVPYFQCTDDFGDLITDGAGMLDVSTFRRISNIIVHPEFNKATLHNDIALAILQDPIEVSEKVNTLCIPPHGLVSDNMRCKVTTTVKNLEGHGSYPSMLKVSIVPKETCLKKLRSTRLGSVFQLHRSFLCAVMIITRKLVGMVAVPWCVQYLDNQK</sequence>
<feature type="chain" id="PRO_5043361810" description="Peptidase S1 domain-containing protein" evidence="4">
    <location>
        <begin position="28"/>
        <end position="195"/>
    </location>
</feature>
<keyword evidence="1" id="KW-0645">Protease</keyword>
<name>A0AAV8YGU4_9CUCU</name>
<evidence type="ECO:0000259" key="6">
    <source>
        <dbReference type="Pfam" id="PF18322"/>
    </source>
</evidence>
<dbReference type="GO" id="GO:0005615">
    <property type="term" value="C:extracellular space"/>
    <property type="evidence" value="ECO:0007669"/>
    <property type="project" value="TreeGrafter"/>
</dbReference>
<organism evidence="7 8">
    <name type="scientific">Aromia moschata</name>
    <dbReference type="NCBI Taxonomy" id="1265417"/>
    <lineage>
        <taxon>Eukaryota</taxon>
        <taxon>Metazoa</taxon>
        <taxon>Ecdysozoa</taxon>
        <taxon>Arthropoda</taxon>
        <taxon>Hexapoda</taxon>
        <taxon>Insecta</taxon>
        <taxon>Pterygota</taxon>
        <taxon>Neoptera</taxon>
        <taxon>Endopterygota</taxon>
        <taxon>Coleoptera</taxon>
        <taxon>Polyphaga</taxon>
        <taxon>Cucujiformia</taxon>
        <taxon>Chrysomeloidea</taxon>
        <taxon>Cerambycidae</taxon>
        <taxon>Cerambycinae</taxon>
        <taxon>Callichromatini</taxon>
        <taxon>Aromia</taxon>
    </lineage>
</organism>
<keyword evidence="3" id="KW-0720">Serine protease</keyword>
<dbReference type="InterPro" id="IPR009003">
    <property type="entry name" value="Peptidase_S1_PA"/>
</dbReference>
<dbReference type="Pfam" id="PF18322">
    <property type="entry name" value="CLIP_1"/>
    <property type="match status" value="1"/>
</dbReference>
<dbReference type="AlphaFoldDB" id="A0AAV8YGU4"/>
<dbReference type="GO" id="GO:0004252">
    <property type="term" value="F:serine-type endopeptidase activity"/>
    <property type="evidence" value="ECO:0007669"/>
    <property type="project" value="InterPro"/>
</dbReference>
<accession>A0AAV8YGU4</accession>
<evidence type="ECO:0000313" key="8">
    <source>
        <dbReference type="Proteomes" id="UP001162162"/>
    </source>
</evidence>
<protein>
    <recommendedName>
        <fullName evidence="9">Peptidase S1 domain-containing protein</fullName>
    </recommendedName>
</protein>
<feature type="domain" description="Peptidase S1" evidence="5">
    <location>
        <begin position="66"/>
        <end position="170"/>
    </location>
</feature>
<proteinExistence type="predicted"/>
<feature type="signal peptide" evidence="4">
    <location>
        <begin position="1"/>
        <end position="27"/>
    </location>
</feature>
<reference evidence="7" key="1">
    <citation type="journal article" date="2023" name="Insect Mol. Biol.">
        <title>Genome sequencing provides insights into the evolution of gene families encoding plant cell wall-degrading enzymes in longhorned beetles.</title>
        <authorList>
            <person name="Shin N.R."/>
            <person name="Okamura Y."/>
            <person name="Kirsch R."/>
            <person name="Pauchet Y."/>
        </authorList>
    </citation>
    <scope>NUCLEOTIDE SEQUENCE</scope>
    <source>
        <strain evidence="7">AMC_N1</strain>
    </source>
</reference>
<dbReference type="InterPro" id="IPR043504">
    <property type="entry name" value="Peptidase_S1_PA_chymotrypsin"/>
</dbReference>
<keyword evidence="4" id="KW-0732">Signal</keyword>
<evidence type="ECO:0000256" key="2">
    <source>
        <dbReference type="ARBA" id="ARBA00022801"/>
    </source>
</evidence>
<dbReference type="GO" id="GO:0006508">
    <property type="term" value="P:proteolysis"/>
    <property type="evidence" value="ECO:0007669"/>
    <property type="project" value="UniProtKB-KW"/>
</dbReference>
<evidence type="ECO:0008006" key="9">
    <source>
        <dbReference type="Google" id="ProtNLM"/>
    </source>
</evidence>
<evidence type="ECO:0000256" key="4">
    <source>
        <dbReference type="SAM" id="SignalP"/>
    </source>
</evidence>
<dbReference type="EMBL" id="JAPWTK010000109">
    <property type="protein sequence ID" value="KAJ8949792.1"/>
    <property type="molecule type" value="Genomic_DNA"/>
</dbReference>
<dbReference type="Pfam" id="PF00089">
    <property type="entry name" value="Trypsin"/>
    <property type="match status" value="1"/>
</dbReference>
<dbReference type="InterPro" id="IPR001254">
    <property type="entry name" value="Trypsin_dom"/>
</dbReference>
<evidence type="ECO:0000259" key="5">
    <source>
        <dbReference type="Pfam" id="PF00089"/>
    </source>
</evidence>
<evidence type="ECO:0000256" key="3">
    <source>
        <dbReference type="ARBA" id="ARBA00022825"/>
    </source>
</evidence>
<dbReference type="InterPro" id="IPR041515">
    <property type="entry name" value="PPAF-2-like_Clip"/>
</dbReference>
<dbReference type="SUPFAM" id="SSF50494">
    <property type="entry name" value="Trypsin-like serine proteases"/>
    <property type="match status" value="1"/>
</dbReference>
<dbReference type="Proteomes" id="UP001162162">
    <property type="component" value="Unassembled WGS sequence"/>
</dbReference>
<keyword evidence="2" id="KW-0378">Hydrolase</keyword>
<dbReference type="PANTHER" id="PTHR24264">
    <property type="entry name" value="TRYPSIN-RELATED"/>
    <property type="match status" value="1"/>
</dbReference>
<dbReference type="PANTHER" id="PTHR24264:SF54">
    <property type="entry name" value="PEPTIDASE S1 DOMAIN-CONTAINING PROTEIN"/>
    <property type="match status" value="1"/>
</dbReference>
<gene>
    <name evidence="7" type="ORF">NQ318_000490</name>
</gene>
<dbReference type="Gene3D" id="2.40.10.10">
    <property type="entry name" value="Trypsin-like serine proteases"/>
    <property type="match status" value="1"/>
</dbReference>
<keyword evidence="8" id="KW-1185">Reference proteome</keyword>
<evidence type="ECO:0000313" key="7">
    <source>
        <dbReference type="EMBL" id="KAJ8949792.1"/>
    </source>
</evidence>